<dbReference type="OrthoDB" id="448448at2759"/>
<dbReference type="Proteomes" id="UP000030641">
    <property type="component" value="Unassembled WGS sequence"/>
</dbReference>
<keyword evidence="4" id="KW-0378">Hydrolase</keyword>
<dbReference type="SUPFAM" id="SSF52540">
    <property type="entry name" value="P-loop containing nucleoside triphosphate hydrolases"/>
    <property type="match status" value="2"/>
</dbReference>
<dbReference type="InterPro" id="IPR011011">
    <property type="entry name" value="Znf_FYVE_PHD"/>
</dbReference>
<dbReference type="EMBL" id="KL584749">
    <property type="protein sequence ID" value="KER00288.1"/>
    <property type="molecule type" value="Genomic_DNA"/>
</dbReference>
<dbReference type="SUPFAM" id="SSF57903">
    <property type="entry name" value="FYVE/PHD zinc finger"/>
    <property type="match status" value="1"/>
</dbReference>
<dbReference type="STRING" id="1043005.A0A074Z1T5"/>
<dbReference type="Pfam" id="PF00271">
    <property type="entry name" value="Helicase_C"/>
    <property type="match status" value="1"/>
</dbReference>
<feature type="compositionally biased region" description="Polar residues" evidence="7">
    <location>
        <begin position="134"/>
        <end position="155"/>
    </location>
</feature>
<dbReference type="PROSITE" id="PS51192">
    <property type="entry name" value="HELICASE_ATP_BIND_1"/>
    <property type="match status" value="1"/>
</dbReference>
<gene>
    <name evidence="10" type="ORF">AUEXF2481DRAFT_34483</name>
</gene>
<proteinExistence type="predicted"/>
<keyword evidence="11" id="KW-1185">Reference proteome</keyword>
<keyword evidence="1" id="KW-0479">Metal-binding</keyword>
<dbReference type="SMART" id="SM00487">
    <property type="entry name" value="DEXDc"/>
    <property type="match status" value="1"/>
</dbReference>
<feature type="domain" description="Helicase ATP-binding" evidence="8">
    <location>
        <begin position="275"/>
        <end position="472"/>
    </location>
</feature>
<dbReference type="AlphaFoldDB" id="A0A074Z1T5"/>
<dbReference type="InterPro" id="IPR001650">
    <property type="entry name" value="Helicase_C-like"/>
</dbReference>
<evidence type="ECO:0000313" key="10">
    <source>
        <dbReference type="EMBL" id="KER00288.1"/>
    </source>
</evidence>
<dbReference type="InterPro" id="IPR014001">
    <property type="entry name" value="Helicase_ATP-bd"/>
</dbReference>
<dbReference type="Gene3D" id="3.40.50.10810">
    <property type="entry name" value="Tandem AAA-ATPase domain"/>
    <property type="match status" value="1"/>
</dbReference>
<evidence type="ECO:0000256" key="1">
    <source>
        <dbReference type="ARBA" id="ARBA00022723"/>
    </source>
</evidence>
<dbReference type="CDD" id="cd18793">
    <property type="entry name" value="SF2_C_SNF"/>
    <property type="match status" value="1"/>
</dbReference>
<evidence type="ECO:0000259" key="9">
    <source>
        <dbReference type="PROSITE" id="PS51194"/>
    </source>
</evidence>
<keyword evidence="2" id="KW-0547">Nucleotide-binding</keyword>
<evidence type="ECO:0000256" key="7">
    <source>
        <dbReference type="SAM" id="MobiDB-lite"/>
    </source>
</evidence>
<keyword evidence="5" id="KW-0862">Zinc</keyword>
<dbReference type="OMA" id="RCLIFSN"/>
<organism evidence="10 11">
    <name type="scientific">Aureobasidium subglaciale (strain EXF-2481)</name>
    <name type="common">Aureobasidium pullulans var. subglaciale</name>
    <dbReference type="NCBI Taxonomy" id="1043005"/>
    <lineage>
        <taxon>Eukaryota</taxon>
        <taxon>Fungi</taxon>
        <taxon>Dikarya</taxon>
        <taxon>Ascomycota</taxon>
        <taxon>Pezizomycotina</taxon>
        <taxon>Dothideomycetes</taxon>
        <taxon>Dothideomycetidae</taxon>
        <taxon>Dothideales</taxon>
        <taxon>Saccotheciaceae</taxon>
        <taxon>Aureobasidium</taxon>
    </lineage>
</organism>
<dbReference type="InterPro" id="IPR000330">
    <property type="entry name" value="SNF2_N"/>
</dbReference>
<evidence type="ECO:0008006" key="12">
    <source>
        <dbReference type="Google" id="ProtNLM"/>
    </source>
</evidence>
<keyword evidence="3" id="KW-0863">Zinc-finger</keyword>
<evidence type="ECO:0000256" key="5">
    <source>
        <dbReference type="ARBA" id="ARBA00022833"/>
    </source>
</evidence>
<reference evidence="10 11" key="1">
    <citation type="journal article" date="2014" name="BMC Genomics">
        <title>Genome sequencing of four Aureobasidium pullulans varieties: biotechnological potential, stress tolerance, and description of new species.</title>
        <authorList>
            <person name="Gostin Ar C."/>
            <person name="Ohm R.A."/>
            <person name="Kogej T."/>
            <person name="Sonjak S."/>
            <person name="Turk M."/>
            <person name="Zajc J."/>
            <person name="Zalar P."/>
            <person name="Grube M."/>
            <person name="Sun H."/>
            <person name="Han J."/>
            <person name="Sharma A."/>
            <person name="Chiniquy J."/>
            <person name="Ngan C.Y."/>
            <person name="Lipzen A."/>
            <person name="Barry K."/>
            <person name="Grigoriev I.V."/>
            <person name="Gunde-Cimerman N."/>
        </authorList>
    </citation>
    <scope>NUCLEOTIDE SEQUENCE [LARGE SCALE GENOMIC DNA]</scope>
    <source>
        <strain evidence="10 11">EXF-2481</strain>
    </source>
</reference>
<dbReference type="GO" id="GO:0008270">
    <property type="term" value="F:zinc ion binding"/>
    <property type="evidence" value="ECO:0007669"/>
    <property type="project" value="UniProtKB-KW"/>
</dbReference>
<name>A0A074Z1T5_AURSE</name>
<dbReference type="GO" id="GO:0005524">
    <property type="term" value="F:ATP binding"/>
    <property type="evidence" value="ECO:0007669"/>
    <property type="project" value="InterPro"/>
</dbReference>
<feature type="compositionally biased region" description="Polar residues" evidence="7">
    <location>
        <begin position="108"/>
        <end position="122"/>
    </location>
</feature>
<feature type="region of interest" description="Disordered" evidence="7">
    <location>
        <begin position="1146"/>
        <end position="1172"/>
    </location>
</feature>
<feature type="compositionally biased region" description="Acidic residues" evidence="7">
    <location>
        <begin position="833"/>
        <end position="842"/>
    </location>
</feature>
<feature type="region of interest" description="Disordered" evidence="7">
    <location>
        <begin position="819"/>
        <end position="843"/>
    </location>
</feature>
<keyword evidence="6" id="KW-0067">ATP-binding</keyword>
<evidence type="ECO:0000256" key="3">
    <source>
        <dbReference type="ARBA" id="ARBA00022771"/>
    </source>
</evidence>
<evidence type="ECO:0000313" key="11">
    <source>
        <dbReference type="Proteomes" id="UP000030641"/>
    </source>
</evidence>
<protein>
    <recommendedName>
        <fullName evidence="12">ISWI chromatin-remodeling complex ATPase ISW2</fullName>
    </recommendedName>
</protein>
<dbReference type="SMART" id="SM00249">
    <property type="entry name" value="PHD"/>
    <property type="match status" value="1"/>
</dbReference>
<dbReference type="RefSeq" id="XP_013348785.1">
    <property type="nucleotide sequence ID" value="XM_013493331.1"/>
</dbReference>
<evidence type="ECO:0000256" key="6">
    <source>
        <dbReference type="ARBA" id="ARBA00022840"/>
    </source>
</evidence>
<dbReference type="InterPro" id="IPR001965">
    <property type="entry name" value="Znf_PHD"/>
</dbReference>
<feature type="compositionally biased region" description="Polar residues" evidence="7">
    <location>
        <begin position="1218"/>
        <end position="1227"/>
    </location>
</feature>
<feature type="region of interest" description="Disordered" evidence="7">
    <location>
        <begin position="1"/>
        <end position="164"/>
    </location>
</feature>
<feature type="region of interest" description="Disordered" evidence="7">
    <location>
        <begin position="1208"/>
        <end position="1235"/>
    </location>
</feature>
<evidence type="ECO:0000256" key="4">
    <source>
        <dbReference type="ARBA" id="ARBA00022801"/>
    </source>
</evidence>
<dbReference type="Gene3D" id="3.30.40.10">
    <property type="entry name" value="Zinc/RING finger domain, C3HC4 (zinc finger)"/>
    <property type="match status" value="1"/>
</dbReference>
<dbReference type="GeneID" id="25365089"/>
<dbReference type="PANTHER" id="PTHR10799">
    <property type="entry name" value="SNF2/RAD54 HELICASE FAMILY"/>
    <property type="match status" value="1"/>
</dbReference>
<dbReference type="PROSITE" id="PS51194">
    <property type="entry name" value="HELICASE_CTER"/>
    <property type="match status" value="1"/>
</dbReference>
<dbReference type="InterPro" id="IPR027417">
    <property type="entry name" value="P-loop_NTPase"/>
</dbReference>
<feature type="domain" description="Helicase C-terminal" evidence="9">
    <location>
        <begin position="663"/>
        <end position="826"/>
    </location>
</feature>
<dbReference type="InParanoid" id="A0A074Z1T5"/>
<dbReference type="Gene3D" id="3.40.50.300">
    <property type="entry name" value="P-loop containing nucleotide triphosphate hydrolases"/>
    <property type="match status" value="1"/>
</dbReference>
<dbReference type="GO" id="GO:0016787">
    <property type="term" value="F:hydrolase activity"/>
    <property type="evidence" value="ECO:0007669"/>
    <property type="project" value="UniProtKB-KW"/>
</dbReference>
<dbReference type="HOGENOM" id="CLU_000315_32_0_1"/>
<dbReference type="Pfam" id="PF00176">
    <property type="entry name" value="SNF2-rel_dom"/>
    <property type="match status" value="1"/>
</dbReference>
<sequence>MASQSLQPQNPLSPGTQSPAPKRQRLSASSLLSMFKPRQRPLSTPMSPLQSTSQPSPNKAMAEEPSDAAVSSSTLELVEEVGVDRKDASRVNDDDEDVMSNIDVASPTKPSTVKLNPITPTRTLPPRAARSKVDYSNSPRSNTPRIKSPKSNTPRPKSKRQQIADNRVLDSDMISVETTTQKTRTTAPRIVKADTVRNRVREEIATTTKSKRDAFLVHHKDYFLPLLPPNNYITKLLQAKHKHQDYVPFTPLNKQPTNVVATMKPYQLTGLSFLANMYENAMPAILGDEMGLGKTLQTLSLIQHLEDTHPSPVGVARPYLVVCPLSVLGSWCDEARKWTPKLKVLRFHGSVSERNDVKLMASGVTDRFGNATGRNKTKRGDHSVAANEDSGTVFDIMVTNYETFQSEASWLKHAFAWRYCILDEGHKIKNDKTNISLALQGLQAEHRLLLTGTPLQNDLREMWALLHWLYPNVFIEKTAEMFKEAFDIGRGQVNSKFMDHARHLLELVMIRRMKSSPGVDLGLPSKSEVLLYIPLTPVQRFWYTRLLTKAGGTLLDDIFGNVKQKEHEARVKEIEEDAHLHQVKDAAGDEFTSQSRALIEQAVSNEATGDKDTSAYKKLMNIVMQLRKACITPYMIKGAAPEPYSIGDHIMHASGKFIVLSKLIDELVVKQKKKILIFSGFTTALDYCEDLLATKGSNQNDAPFRHVRFDGSTQRAVRNLQIRLFNDPSSEYKIMLISTRAGGLGLNLTAASDVIFLDEDWNPQVTLQAEARSHRIGQTKPVTIYKLLSSGTVEEQMMGRIRKKLYLSAKITESMQDIHSANQPLKRKRAADQDDATTDDGPELGFSQLKSLIRRGATTLTHPEIDVSEMVTWDIETIIEKCKDKPIDPHVNGESEEVTEKEWLAKMERVEIAVLDGVRYQKNVDKTAAPTTTLSRADRRMDKNTTVMVDGFAINKESMNCKAWEAVPTLAGKDPRLAEPKREKAAPIIHQEICQSCFDGGEVYLCSGCPRAYHLGCLSKQYQAKAKSRMNFHCPQHDCHDCEKSTNNAGGLIYRCRWCHKGYCEDCLDPESELLGENLPEYELLDNPPKRNAFYIHCTECKASQEDPEFAKLIASMTEQYATEYADLLRAQYDNVVENTQAGAEALMSPNSSESLPPSRDESMTDGITLESSGQVTPLKVVRQGKRRMVVLDLTDDTEDIIDLTEEAANKEPETTAGALNNNNFQSRVKKRRTH</sequence>
<dbReference type="InterPro" id="IPR049730">
    <property type="entry name" value="SNF2/RAD54-like_C"/>
</dbReference>
<dbReference type="CDD" id="cd17919">
    <property type="entry name" value="DEXHc_Snf"/>
    <property type="match status" value="1"/>
</dbReference>
<feature type="compositionally biased region" description="Basic and acidic residues" evidence="7">
    <location>
        <begin position="82"/>
        <end position="92"/>
    </location>
</feature>
<evidence type="ECO:0000256" key="2">
    <source>
        <dbReference type="ARBA" id="ARBA00022741"/>
    </source>
</evidence>
<dbReference type="SMART" id="SM00490">
    <property type="entry name" value="HELICc"/>
    <property type="match status" value="1"/>
</dbReference>
<accession>A0A074Z1T5</accession>
<evidence type="ECO:0000259" key="8">
    <source>
        <dbReference type="PROSITE" id="PS51192"/>
    </source>
</evidence>
<dbReference type="InterPro" id="IPR013083">
    <property type="entry name" value="Znf_RING/FYVE/PHD"/>
</dbReference>
<feature type="compositionally biased region" description="Polar residues" evidence="7">
    <location>
        <begin position="1"/>
        <end position="19"/>
    </location>
</feature>
<dbReference type="InterPro" id="IPR038718">
    <property type="entry name" value="SNF2-like_sf"/>
</dbReference>
<feature type="compositionally biased region" description="Polar residues" evidence="7">
    <location>
        <begin position="41"/>
        <end position="57"/>
    </location>
</feature>